<proteinExistence type="inferred from homology"/>
<organism evidence="4 5">
    <name type="scientific">Halothiobacillus neapolitanus (strain ATCC 23641 / DSM 15147 / CIP 104769 / NCIMB 8539 / c2)</name>
    <name type="common">Thiobacillus neapolitanus</name>
    <dbReference type="NCBI Taxonomy" id="555778"/>
    <lineage>
        <taxon>Bacteria</taxon>
        <taxon>Pseudomonadati</taxon>
        <taxon>Pseudomonadota</taxon>
        <taxon>Gammaproteobacteria</taxon>
        <taxon>Chromatiales</taxon>
        <taxon>Halothiobacillaceae</taxon>
        <taxon>Halothiobacillus</taxon>
    </lineage>
</organism>
<dbReference type="KEGG" id="hna:Hneap_0401"/>
<dbReference type="InterPro" id="IPR000667">
    <property type="entry name" value="Peptidase_S13"/>
</dbReference>
<evidence type="ECO:0000256" key="1">
    <source>
        <dbReference type="ARBA" id="ARBA00006096"/>
    </source>
</evidence>
<dbReference type="OrthoDB" id="9802627at2"/>
<dbReference type="Gene3D" id="3.40.710.10">
    <property type="entry name" value="DD-peptidase/beta-lactamase superfamily"/>
    <property type="match status" value="1"/>
</dbReference>
<evidence type="ECO:0000313" key="5">
    <source>
        <dbReference type="Proteomes" id="UP000009102"/>
    </source>
</evidence>
<dbReference type="InterPro" id="IPR012338">
    <property type="entry name" value="Beta-lactam/transpept-like"/>
</dbReference>
<name>D0KXT5_HALNC</name>
<dbReference type="GO" id="GO:0009002">
    <property type="term" value="F:serine-type D-Ala-D-Ala carboxypeptidase activity"/>
    <property type="evidence" value="ECO:0007669"/>
    <property type="project" value="UniProtKB-EC"/>
</dbReference>
<dbReference type="PANTHER" id="PTHR30023:SF0">
    <property type="entry name" value="PENICILLIN-SENSITIVE CARBOXYPEPTIDASE A"/>
    <property type="match status" value="1"/>
</dbReference>
<dbReference type="STRING" id="555778.Hneap_0401"/>
<dbReference type="PRINTS" id="PR00922">
    <property type="entry name" value="DADACBPTASE3"/>
</dbReference>
<reference evidence="4 5" key="1">
    <citation type="submission" date="2009-10" db="EMBL/GenBank/DDBJ databases">
        <title>Complete sequence of Halothiobacillus neapolitanus c2.</title>
        <authorList>
            <consortium name="US DOE Joint Genome Institute"/>
            <person name="Lucas S."/>
            <person name="Copeland A."/>
            <person name="Lapidus A."/>
            <person name="Glavina del Rio T."/>
            <person name="Tice H."/>
            <person name="Bruce D."/>
            <person name="Goodwin L."/>
            <person name="Pitluck S."/>
            <person name="Davenport K."/>
            <person name="Brettin T."/>
            <person name="Detter J.C."/>
            <person name="Han C."/>
            <person name="Tapia R."/>
            <person name="Larimer F."/>
            <person name="Land M."/>
            <person name="Hauser L."/>
            <person name="Kyrpides N."/>
            <person name="Mikhailova N."/>
            <person name="Kerfeld C."/>
            <person name="Cannon G."/>
            <person name="Heinhort S."/>
        </authorList>
    </citation>
    <scope>NUCLEOTIDE SEQUENCE [LARGE SCALE GENOMIC DNA]</scope>
    <source>
        <strain evidence="5">ATCC 23641 / c2</strain>
    </source>
</reference>
<keyword evidence="2 4" id="KW-0378">Hydrolase</keyword>
<accession>D0KXT5</accession>
<dbReference type="GO" id="GO:0006508">
    <property type="term" value="P:proteolysis"/>
    <property type="evidence" value="ECO:0007669"/>
    <property type="project" value="InterPro"/>
</dbReference>
<keyword evidence="3" id="KW-0732">Signal</keyword>
<protein>
    <submittedName>
        <fullName evidence="4">D-alanyl-D-alanine carboxypeptidase/D-alanyl-D-alanine-endopeptidase</fullName>
        <ecNumber evidence="4">3.4.16.4</ecNumber>
    </submittedName>
</protein>
<evidence type="ECO:0000256" key="3">
    <source>
        <dbReference type="SAM" id="SignalP"/>
    </source>
</evidence>
<evidence type="ECO:0000256" key="2">
    <source>
        <dbReference type="ARBA" id="ARBA00022801"/>
    </source>
</evidence>
<dbReference type="HOGENOM" id="CLU_017692_2_1_6"/>
<keyword evidence="5" id="KW-1185">Reference proteome</keyword>
<dbReference type="PANTHER" id="PTHR30023">
    <property type="entry name" value="D-ALANYL-D-ALANINE CARBOXYPEPTIDASE"/>
    <property type="match status" value="1"/>
</dbReference>
<keyword evidence="4" id="KW-0645">Protease</keyword>
<dbReference type="Proteomes" id="UP000009102">
    <property type="component" value="Chromosome"/>
</dbReference>
<dbReference type="GO" id="GO:0000270">
    <property type="term" value="P:peptidoglycan metabolic process"/>
    <property type="evidence" value="ECO:0007669"/>
    <property type="project" value="TreeGrafter"/>
</dbReference>
<dbReference type="Gene3D" id="3.50.80.20">
    <property type="entry name" value="D-Ala-D-Ala carboxypeptidase C, peptidase S13"/>
    <property type="match status" value="1"/>
</dbReference>
<dbReference type="SUPFAM" id="SSF56601">
    <property type="entry name" value="beta-lactamase/transpeptidase-like"/>
    <property type="match status" value="1"/>
</dbReference>
<dbReference type="AlphaFoldDB" id="D0KXT5"/>
<evidence type="ECO:0000313" key="4">
    <source>
        <dbReference type="EMBL" id="ACX95258.1"/>
    </source>
</evidence>
<dbReference type="NCBIfam" id="TIGR00666">
    <property type="entry name" value="PBP4"/>
    <property type="match status" value="1"/>
</dbReference>
<feature type="signal peptide" evidence="3">
    <location>
        <begin position="1"/>
        <end position="26"/>
    </location>
</feature>
<gene>
    <name evidence="4" type="ordered locus">Hneap_0401</name>
</gene>
<dbReference type="Pfam" id="PF02113">
    <property type="entry name" value="Peptidase_S13"/>
    <property type="match status" value="1"/>
</dbReference>
<feature type="chain" id="PRO_5003009587" evidence="3">
    <location>
        <begin position="27"/>
        <end position="489"/>
    </location>
</feature>
<keyword evidence="4" id="KW-0121">Carboxypeptidase</keyword>
<dbReference type="RefSeq" id="WP_012823294.1">
    <property type="nucleotide sequence ID" value="NC_013422.1"/>
</dbReference>
<dbReference type="eggNOG" id="COG2027">
    <property type="taxonomic scope" value="Bacteria"/>
</dbReference>
<dbReference type="MEROPS" id="S13.003"/>
<comment type="similarity">
    <text evidence="1">Belongs to the peptidase S13 family.</text>
</comment>
<dbReference type="EC" id="3.4.16.4" evidence="4"/>
<sequence length="489" mass="53485">MFLILPRRLRFFLLAAFFLGIGSANIQSATAAGAVGMPPSVLETLKKQKLSLGDLGIWVQAVDSNKPLLTHLPDDLFNPASVMKLVTSVVALDVLGTNFQWTTRVYADALPVNGVVHGNLYIKGEGDPWFRSEDLWDLVRQLSDLGIHEVTGKLVLDNSYFDPGPADPSDFDDHPERVYNALPQALLLDNRATRVLIVPPDRSGAGAVVRAWPPNSNIAINNDVKLVKGACTGQTNQPSIAVLGPDTNTPTLNVSGKISTECQPDQFYLVAGNANDAFYSAFKHLFEGQGGKIDGTWAEGVVPKTAVYLVQHNSENLTQYLYLQNKWSNNLMARQIFLTMGAEIKGAPGTLLKSKAVIADWLKRQGFNWPGFDIENGSGLSRKARISPKEMGQLLMYAWRSPTMPELMASLPIAGIDGTMRKRMRGEPARGMIHLKTGTLRDVRAGAGYIITQSGRRYVVVILQNEQNVQNGGGSKVQDAILDWLYDNG</sequence>
<dbReference type="EMBL" id="CP001801">
    <property type="protein sequence ID" value="ACX95258.1"/>
    <property type="molecule type" value="Genomic_DNA"/>
</dbReference>